<dbReference type="PANTHER" id="PTHR31637:SF0">
    <property type="entry name" value="2,3-BISPHOSPHOGLYCERATE-INDEPENDENT PHOSPHOGLYCERATE MUTASE"/>
    <property type="match status" value="1"/>
</dbReference>
<proteinExistence type="predicted"/>
<dbReference type="EnsemblMetazoa" id="tetur12g03730.1">
    <property type="protein sequence ID" value="tetur12g03730.1"/>
    <property type="gene ID" value="tetur12g03730"/>
</dbReference>
<dbReference type="eggNOG" id="KOG4513">
    <property type="taxonomic scope" value="Eukaryota"/>
</dbReference>
<keyword evidence="3" id="KW-1185">Reference proteome</keyword>
<accession>T1KJ45</accession>
<sequence length="77" mass="8086">MSEQQVWLIVIDGWGISDEVKGNAILAADTPIMDGLAKNDGQYLTLDASGLSVGLPDGLMGNSEVGHLNIGPGRVMY</sequence>
<dbReference type="GO" id="GO:0006007">
    <property type="term" value="P:glucose catabolic process"/>
    <property type="evidence" value="ECO:0007669"/>
    <property type="project" value="InterPro"/>
</dbReference>
<dbReference type="AlphaFoldDB" id="T1KJ45"/>
<organism evidence="2 3">
    <name type="scientific">Tetranychus urticae</name>
    <name type="common">Two-spotted spider mite</name>
    <dbReference type="NCBI Taxonomy" id="32264"/>
    <lineage>
        <taxon>Eukaryota</taxon>
        <taxon>Metazoa</taxon>
        <taxon>Ecdysozoa</taxon>
        <taxon>Arthropoda</taxon>
        <taxon>Chelicerata</taxon>
        <taxon>Arachnida</taxon>
        <taxon>Acari</taxon>
        <taxon>Acariformes</taxon>
        <taxon>Trombidiformes</taxon>
        <taxon>Prostigmata</taxon>
        <taxon>Eleutherengona</taxon>
        <taxon>Raphignathae</taxon>
        <taxon>Tetranychoidea</taxon>
        <taxon>Tetranychidae</taxon>
        <taxon>Tetranychus</taxon>
    </lineage>
</organism>
<dbReference type="EMBL" id="CAEY01000119">
    <property type="status" value="NOT_ANNOTATED_CDS"/>
    <property type="molecule type" value="Genomic_DNA"/>
</dbReference>
<dbReference type="SUPFAM" id="SSF53649">
    <property type="entry name" value="Alkaline phosphatase-like"/>
    <property type="match status" value="1"/>
</dbReference>
<protein>
    <recommendedName>
        <fullName evidence="1">Metalloenzyme domain-containing protein</fullName>
    </recommendedName>
</protein>
<evidence type="ECO:0000259" key="1">
    <source>
        <dbReference type="Pfam" id="PF01676"/>
    </source>
</evidence>
<evidence type="ECO:0000313" key="3">
    <source>
        <dbReference type="Proteomes" id="UP000015104"/>
    </source>
</evidence>
<reference evidence="2" key="2">
    <citation type="submission" date="2015-06" db="UniProtKB">
        <authorList>
            <consortium name="EnsemblMetazoa"/>
        </authorList>
    </citation>
    <scope>IDENTIFICATION</scope>
</reference>
<dbReference type="PANTHER" id="PTHR31637">
    <property type="entry name" value="2,3-BISPHOSPHOGLYCERATE-INDEPENDENT PHOSPHOGLYCERATE MUTASE"/>
    <property type="match status" value="1"/>
</dbReference>
<name>T1KJ45_TETUR</name>
<feature type="domain" description="Metalloenzyme" evidence="1">
    <location>
        <begin position="5"/>
        <end position="70"/>
    </location>
</feature>
<dbReference type="GO" id="GO:0004619">
    <property type="term" value="F:phosphoglycerate mutase activity"/>
    <property type="evidence" value="ECO:0007669"/>
    <property type="project" value="InterPro"/>
</dbReference>
<evidence type="ECO:0000313" key="2">
    <source>
        <dbReference type="EnsemblMetazoa" id="tetur12g03730.1"/>
    </source>
</evidence>
<dbReference type="InterPro" id="IPR005995">
    <property type="entry name" value="Pgm_bpd_ind"/>
</dbReference>
<dbReference type="Pfam" id="PF01676">
    <property type="entry name" value="Metalloenzyme"/>
    <property type="match status" value="1"/>
</dbReference>
<dbReference type="GO" id="GO:0030145">
    <property type="term" value="F:manganese ion binding"/>
    <property type="evidence" value="ECO:0007669"/>
    <property type="project" value="TreeGrafter"/>
</dbReference>
<dbReference type="InterPro" id="IPR017850">
    <property type="entry name" value="Alkaline_phosphatase_core_sf"/>
</dbReference>
<dbReference type="HOGENOM" id="CLU_2641317_0_0_1"/>
<dbReference type="Gene3D" id="3.40.720.10">
    <property type="entry name" value="Alkaline Phosphatase, subunit A"/>
    <property type="match status" value="1"/>
</dbReference>
<dbReference type="InterPro" id="IPR006124">
    <property type="entry name" value="Metalloenzyme"/>
</dbReference>
<dbReference type="Proteomes" id="UP000015104">
    <property type="component" value="Unassembled WGS sequence"/>
</dbReference>
<reference evidence="3" key="1">
    <citation type="submission" date="2011-08" db="EMBL/GenBank/DDBJ databases">
        <authorList>
            <person name="Rombauts S."/>
        </authorList>
    </citation>
    <scope>NUCLEOTIDE SEQUENCE</scope>
    <source>
        <strain evidence="3">London</strain>
    </source>
</reference>
<dbReference type="STRING" id="32264.T1KJ45"/>